<name>A0ABS2JY36_9GAMM</name>
<organism evidence="3 4">
    <name type="scientific">Dyella flava</name>
    <dbReference type="NCBI Taxonomy" id="1920170"/>
    <lineage>
        <taxon>Bacteria</taxon>
        <taxon>Pseudomonadati</taxon>
        <taxon>Pseudomonadota</taxon>
        <taxon>Gammaproteobacteria</taxon>
        <taxon>Lysobacterales</taxon>
        <taxon>Rhodanobacteraceae</taxon>
        <taxon>Dyella</taxon>
    </lineage>
</organism>
<dbReference type="RefSeq" id="WP_204678534.1">
    <property type="nucleotide sequence ID" value="NZ_BSNR01000025.1"/>
</dbReference>
<reference evidence="3" key="1">
    <citation type="submission" date="2020-10" db="EMBL/GenBank/DDBJ databases">
        <title>Phylogeny of dyella-like bacteria.</title>
        <authorList>
            <person name="Fu J."/>
        </authorList>
    </citation>
    <scope>NUCLEOTIDE SEQUENCE</scope>
    <source>
        <strain evidence="3">DHOC52</strain>
    </source>
</reference>
<keyword evidence="4" id="KW-1185">Reference proteome</keyword>
<dbReference type="PROSITE" id="PS51257">
    <property type="entry name" value="PROKAR_LIPOPROTEIN"/>
    <property type="match status" value="1"/>
</dbReference>
<feature type="region of interest" description="Disordered" evidence="1">
    <location>
        <begin position="141"/>
        <end position="165"/>
    </location>
</feature>
<feature type="signal peptide" evidence="2">
    <location>
        <begin position="1"/>
        <end position="22"/>
    </location>
</feature>
<evidence type="ECO:0008006" key="5">
    <source>
        <dbReference type="Google" id="ProtNLM"/>
    </source>
</evidence>
<dbReference type="EMBL" id="JADIKE010000018">
    <property type="protein sequence ID" value="MBM7123900.1"/>
    <property type="molecule type" value="Genomic_DNA"/>
</dbReference>
<accession>A0ABS2JY36</accession>
<evidence type="ECO:0000256" key="1">
    <source>
        <dbReference type="SAM" id="MobiDB-lite"/>
    </source>
</evidence>
<comment type="caution">
    <text evidence="3">The sequence shown here is derived from an EMBL/GenBank/DDBJ whole genome shotgun (WGS) entry which is preliminary data.</text>
</comment>
<evidence type="ECO:0000313" key="4">
    <source>
        <dbReference type="Proteomes" id="UP001430149"/>
    </source>
</evidence>
<keyword evidence="2" id="KW-0732">Signal</keyword>
<evidence type="ECO:0000313" key="3">
    <source>
        <dbReference type="EMBL" id="MBM7123900.1"/>
    </source>
</evidence>
<sequence length="244" mass="24695">MKSMKCLIVVGLVALAGCSATPTRPSNAPSIIYDKSEAVVQKAAVDALLANGFEIEKSDTDYVGGSRPHKVGLVVGSGGESAGVWLSPMGSSKTAVEVSTAKSLLGIVGQKNWDTEIIAEMDKSVGPHENGTQAPATTVVVPDTPEATPKPVPAADVASSARPQPPVETAAVATPPATASSPAPLANTAVTAQAQNVANQLGCGAIQAQGDSTFVAPCGSYSVLIDCYDDQCHAMHAVSVKSND</sequence>
<gene>
    <name evidence="3" type="ORF">ISP19_00790</name>
</gene>
<feature type="chain" id="PRO_5046896925" description="Lipoprotein" evidence="2">
    <location>
        <begin position="23"/>
        <end position="244"/>
    </location>
</feature>
<dbReference type="Proteomes" id="UP001430149">
    <property type="component" value="Unassembled WGS sequence"/>
</dbReference>
<evidence type="ECO:0000256" key="2">
    <source>
        <dbReference type="SAM" id="SignalP"/>
    </source>
</evidence>
<protein>
    <recommendedName>
        <fullName evidence="5">Lipoprotein</fullName>
    </recommendedName>
</protein>
<proteinExistence type="predicted"/>